<sequence>MPSCVPIRQIRDTKNFSEMVEGSKEPVIVTKDGRCSFVSMAPETYDAMRLEAARARLYQAILASEEDVCAGRLVDAEESDRIIRERYGL</sequence>
<dbReference type="Proteomes" id="UP001478817">
    <property type="component" value="Unassembled WGS sequence"/>
</dbReference>
<dbReference type="RefSeq" id="WP_349182563.1">
    <property type="nucleotide sequence ID" value="NZ_JBBNGS010000011.1"/>
</dbReference>
<dbReference type="InterPro" id="IPR036165">
    <property type="entry name" value="YefM-like_sf"/>
</dbReference>
<accession>A0ABV1IGH3</accession>
<dbReference type="SUPFAM" id="SSF143120">
    <property type="entry name" value="YefM-like"/>
    <property type="match status" value="1"/>
</dbReference>
<comment type="similarity">
    <text evidence="1">Belongs to the phD/YefM antitoxin family.</text>
</comment>
<name>A0ABV1IGH3_9ACTN</name>
<organism evidence="2 3">
    <name type="scientific">Paratractidigestivibacter faecalis</name>
    <dbReference type="NCBI Taxonomy" id="2292441"/>
    <lineage>
        <taxon>Bacteria</taxon>
        <taxon>Bacillati</taxon>
        <taxon>Actinomycetota</taxon>
        <taxon>Coriobacteriia</taxon>
        <taxon>Coriobacteriales</taxon>
        <taxon>Atopobiaceae</taxon>
        <taxon>Paratractidigestivibacter</taxon>
    </lineage>
</organism>
<gene>
    <name evidence="2" type="ORF">AAAT05_06510</name>
</gene>
<dbReference type="EMBL" id="JBBNGS010000011">
    <property type="protein sequence ID" value="MEQ2637987.1"/>
    <property type="molecule type" value="Genomic_DNA"/>
</dbReference>
<reference evidence="2 3" key="1">
    <citation type="submission" date="2024-04" db="EMBL/GenBank/DDBJ databases">
        <title>Human intestinal bacterial collection.</title>
        <authorList>
            <person name="Pauvert C."/>
            <person name="Hitch T.C.A."/>
            <person name="Clavel T."/>
        </authorList>
    </citation>
    <scope>NUCLEOTIDE SEQUENCE [LARGE SCALE GENOMIC DNA]</scope>
    <source>
        <strain evidence="2 3">CLA-AA-H197</strain>
    </source>
</reference>
<evidence type="ECO:0000256" key="1">
    <source>
        <dbReference type="ARBA" id="ARBA00009981"/>
    </source>
</evidence>
<keyword evidence="3" id="KW-1185">Reference proteome</keyword>
<evidence type="ECO:0000313" key="3">
    <source>
        <dbReference type="Proteomes" id="UP001478817"/>
    </source>
</evidence>
<proteinExistence type="inferred from homology"/>
<evidence type="ECO:0000313" key="2">
    <source>
        <dbReference type="EMBL" id="MEQ2637987.1"/>
    </source>
</evidence>
<protein>
    <submittedName>
        <fullName evidence="2">Type II toxin-antitoxin system Phd/YefM family antitoxin</fullName>
    </submittedName>
</protein>
<comment type="caution">
    <text evidence="2">The sequence shown here is derived from an EMBL/GenBank/DDBJ whole genome shotgun (WGS) entry which is preliminary data.</text>
</comment>